<reference evidence="1" key="1">
    <citation type="submission" date="2019-04" db="EMBL/GenBank/DDBJ databases">
        <title>Genome assembly of Zosterops borbonicus 15179.</title>
        <authorList>
            <person name="Leroy T."/>
            <person name="Anselmetti Y."/>
            <person name="Tilak M.-K."/>
            <person name="Nabholz B."/>
        </authorList>
    </citation>
    <scope>NUCLEOTIDE SEQUENCE</scope>
    <source>
        <strain evidence="1">HGM_15179</strain>
        <tissue evidence="1">Muscle</tissue>
    </source>
</reference>
<keyword evidence="2" id="KW-1185">Reference proteome</keyword>
<name>A0A8K1GNM5_9PASS</name>
<evidence type="ECO:0000313" key="1">
    <source>
        <dbReference type="EMBL" id="TRZ20695.1"/>
    </source>
</evidence>
<dbReference type="OrthoDB" id="416454at2759"/>
<proteinExistence type="predicted"/>
<accession>A0A8K1GNM5</accession>
<evidence type="ECO:0008006" key="3">
    <source>
        <dbReference type="Google" id="ProtNLM"/>
    </source>
</evidence>
<gene>
    <name evidence="1" type="ORF">HGM15179_006419</name>
</gene>
<dbReference type="AlphaFoldDB" id="A0A8K1GNM5"/>
<dbReference type="Proteomes" id="UP000796761">
    <property type="component" value="Unassembled WGS sequence"/>
</dbReference>
<comment type="caution">
    <text evidence="1">The sequence shown here is derived from an EMBL/GenBank/DDBJ whole genome shotgun (WGS) entry which is preliminary data.</text>
</comment>
<dbReference type="EMBL" id="SWJQ01000142">
    <property type="protein sequence ID" value="TRZ20695.1"/>
    <property type="molecule type" value="Genomic_DNA"/>
</dbReference>
<sequence length="95" mass="10796">MPQGSIRGPDLFNILINDMDRMAEGIPSTFAGDTKLGRVADMPQSPAAIRRDPHRLEKWAGRIFIKFSKEKCKILHLQKNRLRASWKAALQRKGP</sequence>
<organism evidence="1 2">
    <name type="scientific">Zosterops borbonicus</name>
    <dbReference type="NCBI Taxonomy" id="364589"/>
    <lineage>
        <taxon>Eukaryota</taxon>
        <taxon>Metazoa</taxon>
        <taxon>Chordata</taxon>
        <taxon>Craniata</taxon>
        <taxon>Vertebrata</taxon>
        <taxon>Euteleostomi</taxon>
        <taxon>Archelosauria</taxon>
        <taxon>Archosauria</taxon>
        <taxon>Dinosauria</taxon>
        <taxon>Saurischia</taxon>
        <taxon>Theropoda</taxon>
        <taxon>Coelurosauria</taxon>
        <taxon>Aves</taxon>
        <taxon>Neognathae</taxon>
        <taxon>Neoaves</taxon>
        <taxon>Telluraves</taxon>
        <taxon>Australaves</taxon>
        <taxon>Passeriformes</taxon>
        <taxon>Sylvioidea</taxon>
        <taxon>Zosteropidae</taxon>
        <taxon>Zosterops</taxon>
    </lineage>
</organism>
<dbReference type="PANTHER" id="PTHR33332">
    <property type="entry name" value="REVERSE TRANSCRIPTASE DOMAIN-CONTAINING PROTEIN"/>
    <property type="match status" value="1"/>
</dbReference>
<evidence type="ECO:0000313" key="2">
    <source>
        <dbReference type="Proteomes" id="UP000796761"/>
    </source>
</evidence>
<protein>
    <recommendedName>
        <fullName evidence="3">Reverse transcriptase</fullName>
    </recommendedName>
</protein>